<dbReference type="EMBL" id="CAJOBP010043787">
    <property type="protein sequence ID" value="CAF4775797.1"/>
    <property type="molecule type" value="Genomic_DNA"/>
</dbReference>
<evidence type="ECO:0000313" key="1">
    <source>
        <dbReference type="EMBL" id="CAF4775797.1"/>
    </source>
</evidence>
<accession>A0A821N0F9</accession>
<comment type="caution">
    <text evidence="1">The sequence shown here is derived from an EMBL/GenBank/DDBJ whole genome shotgun (WGS) entry which is preliminary data.</text>
</comment>
<proteinExistence type="predicted"/>
<organism evidence="1 2">
    <name type="scientific">Rotaria socialis</name>
    <dbReference type="NCBI Taxonomy" id="392032"/>
    <lineage>
        <taxon>Eukaryota</taxon>
        <taxon>Metazoa</taxon>
        <taxon>Spiralia</taxon>
        <taxon>Gnathifera</taxon>
        <taxon>Rotifera</taxon>
        <taxon>Eurotatoria</taxon>
        <taxon>Bdelloidea</taxon>
        <taxon>Philodinida</taxon>
        <taxon>Philodinidae</taxon>
        <taxon>Rotaria</taxon>
    </lineage>
</organism>
<feature type="non-terminal residue" evidence="1">
    <location>
        <position position="193"/>
    </location>
</feature>
<name>A0A821N0F9_9BILA</name>
<dbReference type="Proteomes" id="UP000663873">
    <property type="component" value="Unassembled WGS sequence"/>
</dbReference>
<protein>
    <submittedName>
        <fullName evidence="1">Uncharacterized protein</fullName>
    </submittedName>
</protein>
<evidence type="ECO:0000313" key="2">
    <source>
        <dbReference type="Proteomes" id="UP000663873"/>
    </source>
</evidence>
<sequence>MYLDKLYHGHNFLRQIATILRHNTDDFSSKGLYEFLESEGIDENDHLREQLERYEIRNFQLCYIDHVRRVYEKSIGGFQYLFTDVPHLLHTSIDEQSRNELCQIFESVFNLTNEDLQIDELQSIVQQITKSSNELKAIEDILLQQSTKSLREICGFLAVESPILQLIPNTIKCEHYVSLNIYLIQLRSILQER</sequence>
<keyword evidence="2" id="KW-1185">Reference proteome</keyword>
<dbReference type="AlphaFoldDB" id="A0A821N0F9"/>
<gene>
    <name evidence="1" type="ORF">UJA718_LOCUS40133</name>
</gene>
<reference evidence="1" key="1">
    <citation type="submission" date="2021-02" db="EMBL/GenBank/DDBJ databases">
        <authorList>
            <person name="Nowell W R."/>
        </authorList>
    </citation>
    <scope>NUCLEOTIDE SEQUENCE</scope>
</reference>